<dbReference type="Proteomes" id="UP000565262">
    <property type="component" value="Unassembled WGS sequence"/>
</dbReference>
<dbReference type="Gene3D" id="3.10.129.10">
    <property type="entry name" value="Hotdog Thioesterase"/>
    <property type="match status" value="2"/>
</dbReference>
<reference evidence="2 3" key="1">
    <citation type="submission" date="2020-08" db="EMBL/GenBank/DDBJ databases">
        <title>Oceanospirillum sp. nov. isolated from marine sediment.</title>
        <authorList>
            <person name="Ji X."/>
        </authorList>
    </citation>
    <scope>NUCLEOTIDE SEQUENCE [LARGE SCALE GENOMIC DNA]</scope>
    <source>
        <strain evidence="2 3">D5</strain>
    </source>
</reference>
<keyword evidence="1" id="KW-0378">Hydrolase</keyword>
<proteinExistence type="predicted"/>
<sequence length="151" mass="17804">MPERFSEAVQQQPFVLPIQVQDNEIDHYDHVNNGVYLDWLQQTGWAHVRQLGLSLELYQQLDRALVVHRHELDYLAPAYKDDALAMATWLVRFDRLSVFRCFQLQRLSDRKTLFRAYSHYVCARMSNGKACRLPQEFLTAYRQTSQPSSQV</sequence>
<comment type="caution">
    <text evidence="2">The sequence shown here is derived from an EMBL/GenBank/DDBJ whole genome shotgun (WGS) entry which is preliminary data.</text>
</comment>
<dbReference type="PANTHER" id="PTHR31793:SF37">
    <property type="entry name" value="ACYL-COA THIOESTER HYDROLASE YBGC"/>
    <property type="match status" value="1"/>
</dbReference>
<gene>
    <name evidence="2" type="ORF">H4O21_19370</name>
</gene>
<evidence type="ECO:0000313" key="3">
    <source>
        <dbReference type="Proteomes" id="UP000565262"/>
    </source>
</evidence>
<dbReference type="GO" id="GO:0047617">
    <property type="term" value="F:fatty acyl-CoA hydrolase activity"/>
    <property type="evidence" value="ECO:0007669"/>
    <property type="project" value="TreeGrafter"/>
</dbReference>
<dbReference type="InterPro" id="IPR029069">
    <property type="entry name" value="HotDog_dom_sf"/>
</dbReference>
<keyword evidence="3" id="KW-1185">Reference proteome</keyword>
<evidence type="ECO:0000313" key="2">
    <source>
        <dbReference type="EMBL" id="MBB1488772.1"/>
    </source>
</evidence>
<dbReference type="CDD" id="cd00586">
    <property type="entry name" value="4HBT"/>
    <property type="match status" value="1"/>
</dbReference>
<dbReference type="Pfam" id="PF13279">
    <property type="entry name" value="4HBT_2"/>
    <property type="match status" value="1"/>
</dbReference>
<dbReference type="PANTHER" id="PTHR31793">
    <property type="entry name" value="4-HYDROXYBENZOYL-COA THIOESTERASE FAMILY MEMBER"/>
    <property type="match status" value="1"/>
</dbReference>
<dbReference type="EMBL" id="JACJFM010000035">
    <property type="protein sequence ID" value="MBB1488772.1"/>
    <property type="molecule type" value="Genomic_DNA"/>
</dbReference>
<name>A0A839IVK4_9GAMM</name>
<evidence type="ECO:0000256" key="1">
    <source>
        <dbReference type="ARBA" id="ARBA00022801"/>
    </source>
</evidence>
<dbReference type="InterPro" id="IPR050563">
    <property type="entry name" value="4-hydroxybenzoyl-CoA_TE"/>
</dbReference>
<dbReference type="SUPFAM" id="SSF54637">
    <property type="entry name" value="Thioesterase/thiol ester dehydrase-isomerase"/>
    <property type="match status" value="1"/>
</dbReference>
<accession>A0A839IVK4</accession>
<organism evidence="2 3">
    <name type="scientific">Oceanospirillum sediminis</name>
    <dbReference type="NCBI Taxonomy" id="2760088"/>
    <lineage>
        <taxon>Bacteria</taxon>
        <taxon>Pseudomonadati</taxon>
        <taxon>Pseudomonadota</taxon>
        <taxon>Gammaproteobacteria</taxon>
        <taxon>Oceanospirillales</taxon>
        <taxon>Oceanospirillaceae</taxon>
        <taxon>Oceanospirillum</taxon>
    </lineage>
</organism>
<dbReference type="AlphaFoldDB" id="A0A839IVK4"/>
<protein>
    <submittedName>
        <fullName evidence="2">Acyl-CoA thioesterase</fullName>
    </submittedName>
</protein>